<gene>
    <name evidence="2" type="ORF">F8144_38145</name>
</gene>
<dbReference type="Proteomes" id="UP000442990">
    <property type="component" value="Unassembled WGS sequence"/>
</dbReference>
<reference evidence="2 3" key="1">
    <citation type="submission" date="2019-09" db="EMBL/GenBank/DDBJ databases">
        <title>Isolation and identification of active actinomycetes.</title>
        <authorList>
            <person name="Yu Z."/>
            <person name="Han C."/>
            <person name="Yu B."/>
        </authorList>
    </citation>
    <scope>NUCLEOTIDE SEQUENCE [LARGE SCALE GENOMIC DNA]</scope>
    <source>
        <strain evidence="2 3">NEAU-H2</strain>
    </source>
</reference>
<keyword evidence="3" id="KW-1185">Reference proteome</keyword>
<evidence type="ECO:0000313" key="3">
    <source>
        <dbReference type="Proteomes" id="UP000442990"/>
    </source>
</evidence>
<dbReference type="RefSeq" id="WP_151474014.1">
    <property type="nucleotide sequence ID" value="NZ_WBKG01000047.1"/>
</dbReference>
<organism evidence="2 3">
    <name type="scientific">Streptomyces triticiradicis</name>
    <dbReference type="NCBI Taxonomy" id="2651189"/>
    <lineage>
        <taxon>Bacteria</taxon>
        <taxon>Bacillati</taxon>
        <taxon>Actinomycetota</taxon>
        <taxon>Actinomycetes</taxon>
        <taxon>Kitasatosporales</taxon>
        <taxon>Streptomycetaceae</taxon>
        <taxon>Streptomyces</taxon>
    </lineage>
</organism>
<dbReference type="AlphaFoldDB" id="A0A7J5D4U7"/>
<feature type="chain" id="PRO_5029807550" description="SH3 domain-containing protein" evidence="1">
    <location>
        <begin position="30"/>
        <end position="124"/>
    </location>
</feature>
<sequence length="124" mass="13107">MRSVVWGRGAVVAALSAGALALATGSASAAAAIPVTTDFGPSVYRTAHTRDGKVGVLDLRAGDSIVADCWDRGDNINNRGNVWYHTLSERYGTSIGQELFVEGWTYGAYIDGNQAFHEGTVPEC</sequence>
<protein>
    <recommendedName>
        <fullName evidence="4">SH3 domain-containing protein</fullName>
    </recommendedName>
</protein>
<comment type="caution">
    <text evidence="2">The sequence shown here is derived from an EMBL/GenBank/DDBJ whole genome shotgun (WGS) entry which is preliminary data.</text>
</comment>
<keyword evidence="1" id="KW-0732">Signal</keyword>
<name>A0A7J5D4U7_9ACTN</name>
<evidence type="ECO:0000313" key="2">
    <source>
        <dbReference type="EMBL" id="KAB1978872.1"/>
    </source>
</evidence>
<dbReference type="EMBL" id="WBKG01000047">
    <property type="protein sequence ID" value="KAB1978872.1"/>
    <property type="molecule type" value="Genomic_DNA"/>
</dbReference>
<evidence type="ECO:0000256" key="1">
    <source>
        <dbReference type="SAM" id="SignalP"/>
    </source>
</evidence>
<proteinExistence type="predicted"/>
<feature type="signal peptide" evidence="1">
    <location>
        <begin position="1"/>
        <end position="29"/>
    </location>
</feature>
<evidence type="ECO:0008006" key="4">
    <source>
        <dbReference type="Google" id="ProtNLM"/>
    </source>
</evidence>
<accession>A0A7J5D4U7</accession>